<evidence type="ECO:0000256" key="1">
    <source>
        <dbReference type="SAM" id="Coils"/>
    </source>
</evidence>
<feature type="transmembrane region" description="Helical" evidence="2">
    <location>
        <begin position="197"/>
        <end position="219"/>
    </location>
</feature>
<proteinExistence type="predicted"/>
<accession>A0A1I5UNM1</accession>
<dbReference type="STRING" id="289003.SAMN05216190_12649"/>
<protein>
    <submittedName>
        <fullName evidence="3">Uncharacterized protein</fullName>
    </submittedName>
</protein>
<sequence length="234" mass="26324">MTAMSRKKKQNPIGLLIIWLLSLLLIIFTVLATLVIWLGWVACELLYGKYPRTPAEADILLQEYEEEELTQVEAHIEQIEKRLTRVASEGQHLRRRKDGMFHAGSALGAKLNAEANELLQDLSDSKAICHELLTLPDERLRDWTVPLSRLIAFRWAVATYISCGLYGLALKPSSVVLMQGLILDWLGKYLPSLPLPIYGAMALASIVSACIGGAAYLFYNRFIYNHYSSQLEDS</sequence>
<dbReference type="Proteomes" id="UP000198784">
    <property type="component" value="Unassembled WGS sequence"/>
</dbReference>
<name>A0A1I5UNM1_9PSED</name>
<dbReference type="EMBL" id="FOWX01000026">
    <property type="protein sequence ID" value="SFP96667.1"/>
    <property type="molecule type" value="Genomic_DNA"/>
</dbReference>
<dbReference type="OrthoDB" id="7013249at2"/>
<evidence type="ECO:0000256" key="2">
    <source>
        <dbReference type="SAM" id="Phobius"/>
    </source>
</evidence>
<reference evidence="4" key="1">
    <citation type="submission" date="2016-10" db="EMBL/GenBank/DDBJ databases">
        <authorList>
            <person name="Varghese N."/>
            <person name="Submissions S."/>
        </authorList>
    </citation>
    <scope>NUCLEOTIDE SEQUENCE [LARGE SCALE GENOMIC DNA]</scope>
    <source>
        <strain evidence="4">DSM 17834</strain>
    </source>
</reference>
<keyword evidence="2" id="KW-0472">Membrane</keyword>
<keyword evidence="1" id="KW-0175">Coiled coil</keyword>
<organism evidence="3 4">
    <name type="scientific">Pseudomonas borbori</name>
    <dbReference type="NCBI Taxonomy" id="289003"/>
    <lineage>
        <taxon>Bacteria</taxon>
        <taxon>Pseudomonadati</taxon>
        <taxon>Pseudomonadota</taxon>
        <taxon>Gammaproteobacteria</taxon>
        <taxon>Pseudomonadales</taxon>
        <taxon>Pseudomonadaceae</taxon>
        <taxon>Pseudomonas</taxon>
    </lineage>
</organism>
<evidence type="ECO:0000313" key="3">
    <source>
        <dbReference type="EMBL" id="SFP96667.1"/>
    </source>
</evidence>
<keyword evidence="2" id="KW-0812">Transmembrane</keyword>
<feature type="transmembrane region" description="Helical" evidence="2">
    <location>
        <begin position="12"/>
        <end position="40"/>
    </location>
</feature>
<evidence type="ECO:0000313" key="4">
    <source>
        <dbReference type="Proteomes" id="UP000198784"/>
    </source>
</evidence>
<feature type="coiled-coil region" evidence="1">
    <location>
        <begin position="62"/>
        <end position="89"/>
    </location>
</feature>
<keyword evidence="2" id="KW-1133">Transmembrane helix</keyword>
<dbReference type="RefSeq" id="WP_141123969.1">
    <property type="nucleotide sequence ID" value="NZ_FOWX01000026.1"/>
</dbReference>
<keyword evidence="4" id="KW-1185">Reference proteome</keyword>
<dbReference type="AlphaFoldDB" id="A0A1I5UNM1"/>
<gene>
    <name evidence="3" type="ORF">SAMN05216190_12649</name>
</gene>